<evidence type="ECO:0000256" key="2">
    <source>
        <dbReference type="ARBA" id="ARBA00022448"/>
    </source>
</evidence>
<evidence type="ECO:0000256" key="6">
    <source>
        <dbReference type="ARBA" id="ARBA00023136"/>
    </source>
</evidence>
<evidence type="ECO:0000256" key="4">
    <source>
        <dbReference type="ARBA" id="ARBA00022692"/>
    </source>
</evidence>
<reference evidence="10 11" key="1">
    <citation type="submission" date="2019-10" db="EMBL/GenBank/DDBJ databases">
        <title>Georgenia wutianyii sp. nov. and Georgenia yuyongxinii sp. nov. isolated from plateau pika (Ochotona curzoniae) in the Qinghai-Tibet plateau of China.</title>
        <authorList>
            <person name="Tian Z."/>
        </authorList>
    </citation>
    <scope>NUCLEOTIDE SEQUENCE [LARGE SCALE GENOMIC DNA]</scope>
    <source>
        <strain evidence="10 11">JCM 19765</strain>
    </source>
</reference>
<feature type="transmembrane region" description="Helical" evidence="7">
    <location>
        <begin position="140"/>
        <end position="163"/>
    </location>
</feature>
<dbReference type="SUPFAM" id="SSF161098">
    <property type="entry name" value="MetI-like"/>
    <property type="match status" value="1"/>
</dbReference>
<keyword evidence="4 7" id="KW-0812">Transmembrane</keyword>
<dbReference type="InterPro" id="IPR051393">
    <property type="entry name" value="ABC_transporter_permease"/>
</dbReference>
<evidence type="ECO:0000256" key="5">
    <source>
        <dbReference type="ARBA" id="ARBA00022989"/>
    </source>
</evidence>
<dbReference type="Proteomes" id="UP000437709">
    <property type="component" value="Unassembled WGS sequence"/>
</dbReference>
<evidence type="ECO:0000313" key="11">
    <source>
        <dbReference type="Proteomes" id="UP000437709"/>
    </source>
</evidence>
<keyword evidence="5 7" id="KW-1133">Transmembrane helix</keyword>
<evidence type="ECO:0000259" key="9">
    <source>
        <dbReference type="PROSITE" id="PS50928"/>
    </source>
</evidence>
<keyword evidence="3" id="KW-1003">Cell membrane</keyword>
<dbReference type="CDD" id="cd06261">
    <property type="entry name" value="TM_PBP2"/>
    <property type="match status" value="1"/>
</dbReference>
<dbReference type="GO" id="GO:0005886">
    <property type="term" value="C:plasma membrane"/>
    <property type="evidence" value="ECO:0007669"/>
    <property type="project" value="UniProtKB-SubCell"/>
</dbReference>
<keyword evidence="11" id="KW-1185">Reference proteome</keyword>
<sequence>MPSSSHPHSDDPVRGRPAGPAPEHPPAGRGVAQSLPTAAPGSSGGVPTAAPGSAGGVPTAEPGTPLAAAPRRRSKYGLTPYAFLLPALVVYGVFLLYPLGRAVQISLYKWDGLTLATFVGLANYADVVTDPTLRAAFGHALVLIFFFAVLPLGIGLVLAALLTRAQVRGLGFFRTVVFLPQVIAMVVVAVAWRQIYAPDGQLNTLLRAVGLDSWTRTWLGDFTLTLPAVGFIGTWVCTGLVTVLLMAGMSRVPGELYEAATLDGAGAVRKFLAITVPSVRAEIVVALTLTIIAALKTFDLVYVTTSGGPGSTTTVPSFEVYRRAFQLGEVGSAAAVAVVLTILIFGINLAVNRIGERER</sequence>
<dbReference type="PANTHER" id="PTHR30193:SF37">
    <property type="entry name" value="INNER MEMBRANE ABC TRANSPORTER PERMEASE PROTEIN YCJO"/>
    <property type="match status" value="1"/>
</dbReference>
<dbReference type="InterPro" id="IPR000515">
    <property type="entry name" value="MetI-like"/>
</dbReference>
<feature type="region of interest" description="Disordered" evidence="8">
    <location>
        <begin position="1"/>
        <end position="69"/>
    </location>
</feature>
<evidence type="ECO:0000313" key="10">
    <source>
        <dbReference type="EMBL" id="MPV36213.1"/>
    </source>
</evidence>
<organism evidence="10 11">
    <name type="scientific">Georgenia subflava</name>
    <dbReference type="NCBI Taxonomy" id="1622177"/>
    <lineage>
        <taxon>Bacteria</taxon>
        <taxon>Bacillati</taxon>
        <taxon>Actinomycetota</taxon>
        <taxon>Actinomycetes</taxon>
        <taxon>Micrococcales</taxon>
        <taxon>Bogoriellaceae</taxon>
        <taxon>Georgenia</taxon>
    </lineage>
</organism>
<evidence type="ECO:0000256" key="1">
    <source>
        <dbReference type="ARBA" id="ARBA00004651"/>
    </source>
</evidence>
<dbReference type="Pfam" id="PF00528">
    <property type="entry name" value="BPD_transp_1"/>
    <property type="match status" value="1"/>
</dbReference>
<feature type="transmembrane region" description="Helical" evidence="7">
    <location>
        <begin position="271"/>
        <end position="295"/>
    </location>
</feature>
<evidence type="ECO:0000256" key="8">
    <source>
        <dbReference type="SAM" id="MobiDB-lite"/>
    </source>
</evidence>
<feature type="domain" description="ABC transmembrane type-1" evidence="9">
    <location>
        <begin position="137"/>
        <end position="351"/>
    </location>
</feature>
<accession>A0A6N7EGB1</accession>
<feature type="transmembrane region" description="Helical" evidence="7">
    <location>
        <begin position="81"/>
        <end position="100"/>
    </location>
</feature>
<dbReference type="AlphaFoldDB" id="A0A6N7EGB1"/>
<dbReference type="RefSeq" id="WP_152195810.1">
    <property type="nucleotide sequence ID" value="NZ_VUKD01000004.1"/>
</dbReference>
<dbReference type="PROSITE" id="PS50928">
    <property type="entry name" value="ABC_TM1"/>
    <property type="match status" value="1"/>
</dbReference>
<dbReference type="PANTHER" id="PTHR30193">
    <property type="entry name" value="ABC TRANSPORTER PERMEASE PROTEIN"/>
    <property type="match status" value="1"/>
</dbReference>
<dbReference type="OrthoDB" id="4790574at2"/>
<evidence type="ECO:0000256" key="3">
    <source>
        <dbReference type="ARBA" id="ARBA00022475"/>
    </source>
</evidence>
<proteinExistence type="inferred from homology"/>
<feature type="transmembrane region" description="Helical" evidence="7">
    <location>
        <begin position="330"/>
        <end position="351"/>
    </location>
</feature>
<dbReference type="InterPro" id="IPR035906">
    <property type="entry name" value="MetI-like_sf"/>
</dbReference>
<keyword evidence="2 7" id="KW-0813">Transport</keyword>
<name>A0A6N7EGB1_9MICO</name>
<dbReference type="Gene3D" id="1.10.3720.10">
    <property type="entry name" value="MetI-like"/>
    <property type="match status" value="1"/>
</dbReference>
<feature type="transmembrane region" description="Helical" evidence="7">
    <location>
        <begin position="228"/>
        <end position="250"/>
    </location>
</feature>
<evidence type="ECO:0000256" key="7">
    <source>
        <dbReference type="RuleBase" id="RU363032"/>
    </source>
</evidence>
<keyword evidence="6 7" id="KW-0472">Membrane</keyword>
<dbReference type="GO" id="GO:0055085">
    <property type="term" value="P:transmembrane transport"/>
    <property type="evidence" value="ECO:0007669"/>
    <property type="project" value="InterPro"/>
</dbReference>
<comment type="subcellular location">
    <subcellularLocation>
        <location evidence="1 7">Cell membrane</location>
        <topology evidence="1 7">Multi-pass membrane protein</topology>
    </subcellularLocation>
</comment>
<comment type="caution">
    <text evidence="10">The sequence shown here is derived from an EMBL/GenBank/DDBJ whole genome shotgun (WGS) entry which is preliminary data.</text>
</comment>
<feature type="transmembrane region" description="Helical" evidence="7">
    <location>
        <begin position="175"/>
        <end position="195"/>
    </location>
</feature>
<gene>
    <name evidence="10" type="ORF">GB881_03980</name>
</gene>
<comment type="similarity">
    <text evidence="7">Belongs to the binding-protein-dependent transport system permease family.</text>
</comment>
<protein>
    <submittedName>
        <fullName evidence="10">ABC transporter permease subunit</fullName>
    </submittedName>
</protein>
<dbReference type="EMBL" id="WHPC01000008">
    <property type="protein sequence ID" value="MPV36213.1"/>
    <property type="molecule type" value="Genomic_DNA"/>
</dbReference>